<dbReference type="InterPro" id="IPR025311">
    <property type="entry name" value="DUF4166"/>
</dbReference>
<evidence type="ECO:0000259" key="1">
    <source>
        <dbReference type="Pfam" id="PF03435"/>
    </source>
</evidence>
<dbReference type="Gene3D" id="3.40.50.720">
    <property type="entry name" value="NAD(P)-binding Rossmann-like Domain"/>
    <property type="match status" value="1"/>
</dbReference>
<dbReference type="KEGG" id="sufl:FIL70_00560"/>
<dbReference type="InterPro" id="IPR036291">
    <property type="entry name" value="NAD(P)-bd_dom_sf"/>
</dbReference>
<gene>
    <name evidence="3" type="ORF">FIL70_00560</name>
</gene>
<protein>
    <submittedName>
        <fullName evidence="3">DUF4166 domain-containing protein</fullName>
    </submittedName>
</protein>
<name>A0A5B8CGU8_SPHSA</name>
<accession>A0A5B8CGU8</accession>
<feature type="domain" description="Saccharopine dehydrogenase NADP binding" evidence="1">
    <location>
        <begin position="59"/>
        <end position="177"/>
    </location>
</feature>
<dbReference type="Pfam" id="PF13761">
    <property type="entry name" value="DUF4166"/>
    <property type="match status" value="1"/>
</dbReference>
<evidence type="ECO:0000259" key="2">
    <source>
        <dbReference type="Pfam" id="PF13761"/>
    </source>
</evidence>
<dbReference type="Proteomes" id="UP000311469">
    <property type="component" value="Chromosome cSF1"/>
</dbReference>
<dbReference type="PANTHER" id="PTHR43796">
    <property type="entry name" value="CARBOXYNORSPERMIDINE SYNTHASE"/>
    <property type="match status" value="1"/>
</dbReference>
<reference evidence="3 4" key="1">
    <citation type="submission" date="2019-06" db="EMBL/GenBank/DDBJ databases">
        <title>Genome organization and adaptive potential of archetypical organophosphate degarding Sphingobium fuliginis ATCC 27551.</title>
        <authorList>
            <person name="Sarwar A."/>
            <person name="Parthasarathy S."/>
            <person name="Singh C."/>
            <person name="Siddavattam D."/>
        </authorList>
    </citation>
    <scope>NUCLEOTIDE SEQUENCE [LARGE SCALE GENOMIC DNA]</scope>
    <source>
        <strain evidence="3 4">ATCC 27551</strain>
    </source>
</reference>
<feature type="domain" description="DUF4166" evidence="2">
    <location>
        <begin position="439"/>
        <end position="593"/>
    </location>
</feature>
<proteinExistence type="predicted"/>
<evidence type="ECO:0000313" key="3">
    <source>
        <dbReference type="EMBL" id="QDC35951.1"/>
    </source>
</evidence>
<dbReference type="AlphaFoldDB" id="A0A5B8CGU8"/>
<evidence type="ECO:0000313" key="4">
    <source>
        <dbReference type="Proteomes" id="UP000311469"/>
    </source>
</evidence>
<organism evidence="3 4">
    <name type="scientific">Sphingobium fuliginis ATCC 27551</name>
    <dbReference type="NCBI Taxonomy" id="1208342"/>
    <lineage>
        <taxon>Bacteria</taxon>
        <taxon>Pseudomonadati</taxon>
        <taxon>Pseudomonadota</taxon>
        <taxon>Alphaproteobacteria</taxon>
        <taxon>Sphingomonadales</taxon>
        <taxon>Sphingomonadaceae</taxon>
        <taxon>Sphingobium</taxon>
    </lineage>
</organism>
<dbReference type="Pfam" id="PF03435">
    <property type="entry name" value="Sacchrp_dh_NADP"/>
    <property type="match status" value="1"/>
</dbReference>
<sequence length="599" mass="64444">MGGSGPPLGWAGGIPYRSALAARSRLSLDCAPSLSAVREAVDLLDPDNGTGPPHPVSRILLLGGYGGFGGRIARRLAAAGHEVLVAGRSIDKARAFCGDAPSLMPLALDRSRIATALEEHRPDIVVDASGPFQAMDHSIPKACIAAGVHYVDIADSRDFVCGIRALDDAARAAGVILLSGASSVPALSGAAVRHLAQGMDRVRAVEMAISASNKATAGPAVSAAIAGQVGQPLRIWRGQHWAKAFGWQEMRSVQFRCAGTGAITGRKVALVDVPDLALLPERLAGRPAVTFRAGTELRFQNWALWLASWLVRWRLITTLAPLARFLHPLQSLTRSLGSDRSAMIVRLFGDVAGQKVERRWTLIADRGDGPEIPTLSVAPIVARILSGQEAAGARDAAEALTLSDYADAFGNLAIQHDRAELPAPPSLYDRIMGDRFGQLPPEVRAIHDVFRDGGAAGEATVTGASNPAAALIARIMGFPKAGTHRLHVHFHEADGRESWTRNFGGRRFQSHLSQRGRWLVERFGPFRFAFDLPGDAQGLTMVMRRWWIGPLPLPTWLAPRSPAREWAEGGRFHFDVPIALPLIGRLVHYRGWLEPATIR</sequence>
<dbReference type="InterPro" id="IPR005097">
    <property type="entry name" value="Sacchrp_dh_NADP-bd"/>
</dbReference>
<dbReference type="EMBL" id="CP041016">
    <property type="protein sequence ID" value="QDC35951.1"/>
    <property type="molecule type" value="Genomic_DNA"/>
</dbReference>
<dbReference type="PANTHER" id="PTHR43796:SF2">
    <property type="entry name" value="CARBOXYNORSPERMIDINE SYNTHASE"/>
    <property type="match status" value="1"/>
</dbReference>
<dbReference type="SUPFAM" id="SSF51735">
    <property type="entry name" value="NAD(P)-binding Rossmann-fold domains"/>
    <property type="match status" value="1"/>
</dbReference>